<name>A0ABR2YB09_9CHLO</name>
<reference evidence="1 2" key="1">
    <citation type="journal article" date="2024" name="Nat. Commun.">
        <title>Phylogenomics reveals the evolutionary origins of lichenization in chlorophyte algae.</title>
        <authorList>
            <person name="Puginier C."/>
            <person name="Libourel C."/>
            <person name="Otte J."/>
            <person name="Skaloud P."/>
            <person name="Haon M."/>
            <person name="Grisel S."/>
            <person name="Petersen M."/>
            <person name="Berrin J.G."/>
            <person name="Delaux P.M."/>
            <person name="Dal Grande F."/>
            <person name="Keller J."/>
        </authorList>
    </citation>
    <scope>NUCLEOTIDE SEQUENCE [LARGE SCALE GENOMIC DNA]</scope>
    <source>
        <strain evidence="1 2">SAG 216-7</strain>
    </source>
</reference>
<accession>A0ABR2YB09</accession>
<evidence type="ECO:0000313" key="2">
    <source>
        <dbReference type="Proteomes" id="UP001491310"/>
    </source>
</evidence>
<gene>
    <name evidence="1" type="ORF">WJX75_002645</name>
</gene>
<protein>
    <recommendedName>
        <fullName evidence="3">Glycosyltransferase 2-like domain-containing protein</fullName>
    </recommendedName>
</protein>
<sequence length="402" mass="46089">MLTGIPQLPTRRPNKPAETPAACWLPCSAKLAIVCLISTNLVQLYLICTQPIVPCDSMQPCQRNALFPQQEGGRSNLAAVQEALPAAVGAGSITALPFPEHNFAVFIIFSWNYELFWSSLQTYMAAGWGKRVIIIDNSPDRIILNDPGVVALVGEVIPTRVRLTFSQAQNMIGDIALERNYTFFFWGHSDVALLASNVSAVFAQEVMACLERVMAESPNWGILFFHYDWFSATRTEVVCEIKYDTFITVYKSDCDYYPRVRQKWRTLNHSGICKDCRVHVLDMKRSLRLPLDNYQATKDMLEADAVTAENRNHWKKQEWSIGEQIGWELWEHTSWHYFRYKWGATPPEGHQCRIEEPLEGDVNGRKQKLRQQPFETVRDLLPDQIMYTVTDEDLSARLQRSF</sequence>
<evidence type="ECO:0000313" key="1">
    <source>
        <dbReference type="EMBL" id="KAK9901254.1"/>
    </source>
</evidence>
<dbReference type="Proteomes" id="UP001491310">
    <property type="component" value="Unassembled WGS sequence"/>
</dbReference>
<organism evidence="1 2">
    <name type="scientific">Coccomyxa subellipsoidea</name>
    <dbReference type="NCBI Taxonomy" id="248742"/>
    <lineage>
        <taxon>Eukaryota</taxon>
        <taxon>Viridiplantae</taxon>
        <taxon>Chlorophyta</taxon>
        <taxon>core chlorophytes</taxon>
        <taxon>Trebouxiophyceae</taxon>
        <taxon>Trebouxiophyceae incertae sedis</taxon>
        <taxon>Coccomyxaceae</taxon>
        <taxon>Coccomyxa</taxon>
    </lineage>
</organism>
<dbReference type="EMBL" id="JALJOT010000018">
    <property type="protein sequence ID" value="KAK9901254.1"/>
    <property type="molecule type" value="Genomic_DNA"/>
</dbReference>
<evidence type="ECO:0008006" key="3">
    <source>
        <dbReference type="Google" id="ProtNLM"/>
    </source>
</evidence>
<comment type="caution">
    <text evidence="1">The sequence shown here is derived from an EMBL/GenBank/DDBJ whole genome shotgun (WGS) entry which is preliminary data.</text>
</comment>
<proteinExistence type="predicted"/>
<keyword evidence="2" id="KW-1185">Reference proteome</keyword>